<dbReference type="PANTHER" id="PTHR46041:SF2">
    <property type="entry name" value="MITOCHONDRIAL INNER MEMBRANE PROTEASE SUBUNIT 2"/>
    <property type="match status" value="1"/>
</dbReference>
<keyword evidence="4" id="KW-0378">Hydrolase</keyword>
<evidence type="ECO:0000313" key="8">
    <source>
        <dbReference type="EMBL" id="CAI9722216.1"/>
    </source>
</evidence>
<comment type="subcellular location">
    <subcellularLocation>
        <location evidence="1">Membrane</location>
        <topology evidence="1">Single-pass membrane protein</topology>
    </subcellularLocation>
</comment>
<dbReference type="EMBL" id="OX597817">
    <property type="protein sequence ID" value="CAI9722216.1"/>
    <property type="molecule type" value="Genomic_DNA"/>
</dbReference>
<keyword evidence="9" id="KW-1185">Reference proteome</keyword>
<evidence type="ECO:0000256" key="5">
    <source>
        <dbReference type="ARBA" id="ARBA00022989"/>
    </source>
</evidence>
<dbReference type="Proteomes" id="UP001162480">
    <property type="component" value="Chromosome 4"/>
</dbReference>
<proteinExistence type="predicted"/>
<dbReference type="GO" id="GO:0006465">
    <property type="term" value="P:signal peptide processing"/>
    <property type="evidence" value="ECO:0007669"/>
    <property type="project" value="InterPro"/>
</dbReference>
<dbReference type="InterPro" id="IPR037730">
    <property type="entry name" value="IMP2"/>
</dbReference>
<name>A0AA36AV84_OCTVU</name>
<evidence type="ECO:0008006" key="10">
    <source>
        <dbReference type="Google" id="ProtNLM"/>
    </source>
</evidence>
<dbReference type="GO" id="GO:0004175">
    <property type="term" value="F:endopeptidase activity"/>
    <property type="evidence" value="ECO:0007669"/>
    <property type="project" value="TreeGrafter"/>
</dbReference>
<feature type="transmembrane region" description="Helical" evidence="7">
    <location>
        <begin position="23"/>
        <end position="41"/>
    </location>
</feature>
<dbReference type="SUPFAM" id="SSF51306">
    <property type="entry name" value="LexA/Signal peptidase"/>
    <property type="match status" value="1"/>
</dbReference>
<dbReference type="AlphaFoldDB" id="A0AA36AV84"/>
<sequence length="109" mass="12232">MGSSSSSSSKDASLFSRELKRKMLRVALGTAVTVAPMVIFFHDNIGFIAKVEGASMQPALNPEGQRTSDYVFLNKWKAKNHHYIRGEVVSLIRYNVYHVIIDIITFTIL</sequence>
<evidence type="ECO:0000256" key="7">
    <source>
        <dbReference type="SAM" id="Phobius"/>
    </source>
</evidence>
<reference evidence="8" key="1">
    <citation type="submission" date="2023-08" db="EMBL/GenBank/DDBJ databases">
        <authorList>
            <person name="Alioto T."/>
            <person name="Alioto T."/>
            <person name="Gomez Garrido J."/>
        </authorList>
    </citation>
    <scope>NUCLEOTIDE SEQUENCE</scope>
</reference>
<gene>
    <name evidence="8" type="ORF">OCTVUL_1B030913</name>
</gene>
<dbReference type="GO" id="GO:0008236">
    <property type="term" value="F:serine-type peptidase activity"/>
    <property type="evidence" value="ECO:0007669"/>
    <property type="project" value="InterPro"/>
</dbReference>
<evidence type="ECO:0000256" key="3">
    <source>
        <dbReference type="ARBA" id="ARBA00022692"/>
    </source>
</evidence>
<evidence type="ECO:0000256" key="4">
    <source>
        <dbReference type="ARBA" id="ARBA00022801"/>
    </source>
</evidence>
<keyword evidence="2" id="KW-0645">Protease</keyword>
<dbReference type="GO" id="GO:0042720">
    <property type="term" value="C:mitochondrial inner membrane peptidase complex"/>
    <property type="evidence" value="ECO:0007669"/>
    <property type="project" value="InterPro"/>
</dbReference>
<accession>A0AA36AV84</accession>
<evidence type="ECO:0000256" key="1">
    <source>
        <dbReference type="ARBA" id="ARBA00004167"/>
    </source>
</evidence>
<organism evidence="8 9">
    <name type="scientific">Octopus vulgaris</name>
    <name type="common">Common octopus</name>
    <dbReference type="NCBI Taxonomy" id="6645"/>
    <lineage>
        <taxon>Eukaryota</taxon>
        <taxon>Metazoa</taxon>
        <taxon>Spiralia</taxon>
        <taxon>Lophotrochozoa</taxon>
        <taxon>Mollusca</taxon>
        <taxon>Cephalopoda</taxon>
        <taxon>Coleoidea</taxon>
        <taxon>Octopodiformes</taxon>
        <taxon>Octopoda</taxon>
        <taxon>Incirrata</taxon>
        <taxon>Octopodidae</taxon>
        <taxon>Octopus</taxon>
    </lineage>
</organism>
<protein>
    <recommendedName>
        <fullName evidence="10">Mitochondrial inner membrane protease subunit 2</fullName>
    </recommendedName>
</protein>
<evidence type="ECO:0000313" key="9">
    <source>
        <dbReference type="Proteomes" id="UP001162480"/>
    </source>
</evidence>
<evidence type="ECO:0000256" key="6">
    <source>
        <dbReference type="ARBA" id="ARBA00023136"/>
    </source>
</evidence>
<dbReference type="InterPro" id="IPR036286">
    <property type="entry name" value="LexA/Signal_pep-like_sf"/>
</dbReference>
<keyword evidence="6 7" id="KW-0472">Membrane</keyword>
<evidence type="ECO:0000256" key="2">
    <source>
        <dbReference type="ARBA" id="ARBA00022670"/>
    </source>
</evidence>
<keyword evidence="3 7" id="KW-0812">Transmembrane</keyword>
<dbReference type="PANTHER" id="PTHR46041">
    <property type="entry name" value="MITOCHONDRIAL INNER MEMBRANE PROTEASE SUBUNIT 2"/>
    <property type="match status" value="1"/>
</dbReference>
<dbReference type="GO" id="GO:0006627">
    <property type="term" value="P:protein processing involved in protein targeting to mitochondrion"/>
    <property type="evidence" value="ECO:0007669"/>
    <property type="project" value="InterPro"/>
</dbReference>
<keyword evidence="5 7" id="KW-1133">Transmembrane helix</keyword>